<dbReference type="Pfam" id="PF04739">
    <property type="entry name" value="AMPKBI"/>
    <property type="match status" value="1"/>
</dbReference>
<dbReference type="InterPro" id="IPR037256">
    <property type="entry name" value="ASC_dom_sf"/>
</dbReference>
<evidence type="ECO:0000313" key="5">
    <source>
        <dbReference type="Proteomes" id="UP001222325"/>
    </source>
</evidence>
<dbReference type="Proteomes" id="UP001222325">
    <property type="component" value="Unassembled WGS sequence"/>
</dbReference>
<accession>A0AAD6TUE7</accession>
<comment type="similarity">
    <text evidence="1">Belongs to the 5'-AMP-activated protein kinase beta subunit family.</text>
</comment>
<feature type="domain" description="Association with the SNF1 complex (ASC)" evidence="3">
    <location>
        <begin position="13"/>
        <end position="110"/>
    </location>
</feature>
<evidence type="ECO:0000256" key="1">
    <source>
        <dbReference type="ARBA" id="ARBA00010926"/>
    </source>
</evidence>
<protein>
    <recommendedName>
        <fullName evidence="3">Association with the SNF1 complex (ASC) domain-containing protein</fullName>
    </recommendedName>
</protein>
<organism evidence="4 5">
    <name type="scientific">Mycena belliarum</name>
    <dbReference type="NCBI Taxonomy" id="1033014"/>
    <lineage>
        <taxon>Eukaryota</taxon>
        <taxon>Fungi</taxon>
        <taxon>Dikarya</taxon>
        <taxon>Basidiomycota</taxon>
        <taxon>Agaricomycotina</taxon>
        <taxon>Agaricomycetes</taxon>
        <taxon>Agaricomycetidae</taxon>
        <taxon>Agaricales</taxon>
        <taxon>Marasmiineae</taxon>
        <taxon>Mycenaceae</taxon>
        <taxon>Mycena</taxon>
    </lineage>
</organism>
<feature type="compositionally biased region" description="Low complexity" evidence="2">
    <location>
        <begin position="1"/>
        <end position="17"/>
    </location>
</feature>
<dbReference type="EMBL" id="JARJCN010000065">
    <property type="protein sequence ID" value="KAJ7078608.1"/>
    <property type="molecule type" value="Genomic_DNA"/>
</dbReference>
<feature type="region of interest" description="Disordered" evidence="2">
    <location>
        <begin position="1"/>
        <end position="48"/>
    </location>
</feature>
<keyword evidence="5" id="KW-1185">Reference proteome</keyword>
<dbReference type="Gene3D" id="6.20.250.60">
    <property type="match status" value="1"/>
</dbReference>
<evidence type="ECO:0000313" key="4">
    <source>
        <dbReference type="EMBL" id="KAJ7078608.1"/>
    </source>
</evidence>
<evidence type="ECO:0000259" key="3">
    <source>
        <dbReference type="SMART" id="SM01010"/>
    </source>
</evidence>
<dbReference type="SMART" id="SM01010">
    <property type="entry name" value="AMPKBI"/>
    <property type="match status" value="1"/>
</dbReference>
<name>A0AAD6TUE7_9AGAR</name>
<dbReference type="GO" id="GO:0005737">
    <property type="term" value="C:cytoplasm"/>
    <property type="evidence" value="ECO:0007669"/>
    <property type="project" value="UniProtKB-ARBA"/>
</dbReference>
<dbReference type="InterPro" id="IPR006828">
    <property type="entry name" value="ASC_dom"/>
</dbReference>
<sequence>MNAVGAAPPGTSGPSPALRVTTASGTDVSTLRPGLTASGSGSGRGAAPAPAVVAGGGMPLIADDPSVLQTPSHAVLYHLCTSSIRDKMIAVGASTRYRQKYLTTVYYKPAVVEEEPQAPLAQEPLQEDLALPDPPQ</sequence>
<feature type="region of interest" description="Disordered" evidence="2">
    <location>
        <begin position="117"/>
        <end position="136"/>
    </location>
</feature>
<proteinExistence type="inferred from homology"/>
<dbReference type="AlphaFoldDB" id="A0AAD6TUE7"/>
<gene>
    <name evidence="4" type="ORF">B0H15DRAFT_788801</name>
</gene>
<evidence type="ECO:0000256" key="2">
    <source>
        <dbReference type="SAM" id="MobiDB-lite"/>
    </source>
</evidence>
<reference evidence="4" key="1">
    <citation type="submission" date="2023-03" db="EMBL/GenBank/DDBJ databases">
        <title>Massive genome expansion in bonnet fungi (Mycena s.s.) driven by repeated elements and novel gene families across ecological guilds.</title>
        <authorList>
            <consortium name="Lawrence Berkeley National Laboratory"/>
            <person name="Harder C.B."/>
            <person name="Miyauchi S."/>
            <person name="Viragh M."/>
            <person name="Kuo A."/>
            <person name="Thoen E."/>
            <person name="Andreopoulos B."/>
            <person name="Lu D."/>
            <person name="Skrede I."/>
            <person name="Drula E."/>
            <person name="Henrissat B."/>
            <person name="Morin E."/>
            <person name="Kohler A."/>
            <person name="Barry K."/>
            <person name="LaButti K."/>
            <person name="Morin E."/>
            <person name="Salamov A."/>
            <person name="Lipzen A."/>
            <person name="Mereny Z."/>
            <person name="Hegedus B."/>
            <person name="Baldrian P."/>
            <person name="Stursova M."/>
            <person name="Weitz H."/>
            <person name="Taylor A."/>
            <person name="Grigoriev I.V."/>
            <person name="Nagy L.G."/>
            <person name="Martin F."/>
            <person name="Kauserud H."/>
        </authorList>
    </citation>
    <scope>NUCLEOTIDE SEQUENCE</scope>
    <source>
        <strain evidence="4">CBHHK173m</strain>
    </source>
</reference>
<dbReference type="SUPFAM" id="SSF160219">
    <property type="entry name" value="AMPKBI-like"/>
    <property type="match status" value="1"/>
</dbReference>
<comment type="caution">
    <text evidence="4">The sequence shown here is derived from an EMBL/GenBank/DDBJ whole genome shotgun (WGS) entry which is preliminary data.</text>
</comment>